<reference evidence="6" key="1">
    <citation type="journal article" date="2002" name="Planta">
        <title>Characterization of germination-specific lipid transfer proteins from Euphorbia lagascae.</title>
        <authorList>
            <person name="Edqvist J."/>
            <person name="Farbos I."/>
        </authorList>
    </citation>
    <scope>NUCLEOTIDE SEQUENCE</scope>
</reference>
<accession>Q8S4Y2</accession>
<evidence type="ECO:0000259" key="5">
    <source>
        <dbReference type="SMART" id="SM00499"/>
    </source>
</evidence>
<keyword evidence="4" id="KW-0732">Signal</keyword>
<comment type="similarity">
    <text evidence="1 3">Belongs to the plant LTP family.</text>
</comment>
<proteinExistence type="evidence at transcript level"/>
<evidence type="ECO:0000256" key="1">
    <source>
        <dbReference type="ARBA" id="ARBA00009748"/>
    </source>
</evidence>
<evidence type="ECO:0000256" key="3">
    <source>
        <dbReference type="RuleBase" id="RU000628"/>
    </source>
</evidence>
<dbReference type="PANTHER" id="PTHR33076">
    <property type="entry name" value="NON-SPECIFIC LIPID-TRANSFER PROTEIN 2-RELATED"/>
    <property type="match status" value="1"/>
</dbReference>
<dbReference type="CDD" id="cd01960">
    <property type="entry name" value="nsLTP1"/>
    <property type="match status" value="1"/>
</dbReference>
<dbReference type="GO" id="GO:0008289">
    <property type="term" value="F:lipid binding"/>
    <property type="evidence" value="ECO:0007669"/>
    <property type="project" value="UniProtKB-KW"/>
</dbReference>
<dbReference type="Gene3D" id="1.10.110.10">
    <property type="entry name" value="Plant lipid-transfer and hydrophobic proteins"/>
    <property type="match status" value="1"/>
</dbReference>
<keyword evidence="3" id="KW-0446">Lipid-binding</keyword>
<comment type="function">
    <text evidence="3">Plant non-specific lipid-transfer proteins transfer phospholipids as well as galactolipids across membranes. May play a role in wax or cutin deposition in the cell walls of expanding epidermal cells and certain secretory tissues.</text>
</comment>
<dbReference type="GO" id="GO:0006869">
    <property type="term" value="P:lipid transport"/>
    <property type="evidence" value="ECO:0007669"/>
    <property type="project" value="InterPro"/>
</dbReference>
<dbReference type="PRINTS" id="PR00382">
    <property type="entry name" value="LIPIDTRNSFER"/>
</dbReference>
<feature type="domain" description="Bifunctional inhibitor/plant lipid transfer protein/seed storage helical" evidence="5">
    <location>
        <begin position="28"/>
        <end position="112"/>
    </location>
</feature>
<name>Q8S4Y2_EUPLA</name>
<evidence type="ECO:0000256" key="2">
    <source>
        <dbReference type="ARBA" id="ARBA00023157"/>
    </source>
</evidence>
<dbReference type="InterPro" id="IPR000528">
    <property type="entry name" value="Plant_nsLTP"/>
</dbReference>
<organism evidence="6">
    <name type="scientific">Euphorbia lagascae</name>
    <dbReference type="NCBI Taxonomy" id="54672"/>
    <lineage>
        <taxon>Eukaryota</taxon>
        <taxon>Viridiplantae</taxon>
        <taxon>Streptophyta</taxon>
        <taxon>Embryophyta</taxon>
        <taxon>Tracheophyta</taxon>
        <taxon>Spermatophyta</taxon>
        <taxon>Magnoliopsida</taxon>
        <taxon>eudicotyledons</taxon>
        <taxon>Gunneridae</taxon>
        <taxon>Pentapetalae</taxon>
        <taxon>rosids</taxon>
        <taxon>fabids</taxon>
        <taxon>Malpighiales</taxon>
        <taxon>Euphorbiaceae</taxon>
        <taxon>Euphorbioideae</taxon>
        <taxon>Euphorbieae</taxon>
        <taxon>Euphorbia</taxon>
        <taxon>Euphorbia subgen. Esula</taxon>
        <taxon>Euphorbia sect. Lagascae</taxon>
    </lineage>
</organism>
<keyword evidence="3" id="KW-0813">Transport</keyword>
<dbReference type="EMBL" id="AF363506">
    <property type="protein sequence ID" value="AAM00273.1"/>
    <property type="molecule type" value="mRNA"/>
</dbReference>
<sequence>MEGKMVISVVVIVAIIQLMAMQGEAVDCKDVNSNLATCIPYLTGKDTAPPTTCCDGVKNLPKIAQTTADRRAACECVKAAASHYTINEKAASSLPKDCGAVINIPISKTTNCQQIN</sequence>
<keyword evidence="2" id="KW-1015">Disulfide bond</keyword>
<dbReference type="SUPFAM" id="SSF47699">
    <property type="entry name" value="Bifunctional inhibitor/lipid-transfer protein/seed storage 2S albumin"/>
    <property type="match status" value="1"/>
</dbReference>
<protein>
    <recommendedName>
        <fullName evidence="3">Non-specific lipid-transfer protein</fullName>
    </recommendedName>
</protein>
<dbReference type="Pfam" id="PF00234">
    <property type="entry name" value="Tryp_alpha_amyl"/>
    <property type="match status" value="1"/>
</dbReference>
<dbReference type="InterPro" id="IPR016140">
    <property type="entry name" value="Bifunc_inhib/LTP/seed_store"/>
</dbReference>
<dbReference type="AlphaFoldDB" id="Q8S4Y2"/>
<dbReference type="InterPro" id="IPR036312">
    <property type="entry name" value="Bifun_inhib/LTP/seed_sf"/>
</dbReference>
<feature type="chain" id="PRO_5004313144" description="Non-specific lipid-transfer protein" evidence="4">
    <location>
        <begin position="26"/>
        <end position="116"/>
    </location>
</feature>
<feature type="signal peptide" evidence="4">
    <location>
        <begin position="1"/>
        <end position="25"/>
    </location>
</feature>
<dbReference type="SMART" id="SM00499">
    <property type="entry name" value="AAI"/>
    <property type="match status" value="1"/>
</dbReference>
<evidence type="ECO:0000313" key="6">
    <source>
        <dbReference type="EMBL" id="AAM00273.1"/>
    </source>
</evidence>
<evidence type="ECO:0000256" key="4">
    <source>
        <dbReference type="SAM" id="SignalP"/>
    </source>
</evidence>